<keyword evidence="2 3" id="KW-0378">Hydrolase</keyword>
<protein>
    <recommendedName>
        <fullName evidence="3">Carboxylic ester hydrolase</fullName>
        <ecNumber evidence="3">3.1.1.-</ecNumber>
    </recommendedName>
</protein>
<dbReference type="InterPro" id="IPR019826">
    <property type="entry name" value="Carboxylesterase_B_AS"/>
</dbReference>
<sequence>MGQTKHFSVWLLAHACWPRYFALLLINGHGLYPSLNSKCYIRAPEVQLRETKLVGRDVAGLQQEFFGGIPFAEPPVGALRLQRPVLKTDIDAEEFDAQNFGLPCVQRGYATDAISEDCLTINIFRPKGASSDNPLPVLLWTYGGGFSVGASSSFNGSNIVAQSVTRGTPIIYVNHNYRLGPLGFPQGQEADDRGQLNLGVRDQLAALEWVQENIGLFGGDKTKVTIFGESAGAMLTNLLFLHASVSSLARAAIFESGSVSSPVTYNASTRESAWENFVAGTPGCESVAGTQNTFDCLQAANSSAIYEGFVEAYALAIEGFPFDPALDGPSGLLPDLPSRLWAKGEFATLPFISGTNLDEGTRFLPTNRSYTDEDIKDYMTATYSPFPPTIPDAILERLLELYPDDLSLGSPYGTGDETFGLPSGFKRVAAMGGDVTFDTQRRTWTQAAVQAGVKAYGYQFTQNSSLYLSEWGVPHGSEIPFIYGTLNSSAEPESSILLGEMMVEYWVSFATSLDPNDGLGLSRPFWPQYTQENEVLLQLHGDNTTVIPDDYRKEQINFIRDNAEVFRR</sequence>
<proteinExistence type="inferred from homology"/>
<dbReference type="SUPFAM" id="SSF53474">
    <property type="entry name" value="alpha/beta-Hydrolases"/>
    <property type="match status" value="1"/>
</dbReference>
<dbReference type="Proteomes" id="UP001175227">
    <property type="component" value="Unassembled WGS sequence"/>
</dbReference>
<dbReference type="InterPro" id="IPR019819">
    <property type="entry name" value="Carboxylesterase_B_CS"/>
</dbReference>
<dbReference type="InterPro" id="IPR050309">
    <property type="entry name" value="Type-B_Carboxylest/Lipase"/>
</dbReference>
<dbReference type="Gene3D" id="3.40.50.1820">
    <property type="entry name" value="alpha/beta hydrolase"/>
    <property type="match status" value="1"/>
</dbReference>
<feature type="chain" id="PRO_5041486741" description="Carboxylic ester hydrolase" evidence="3">
    <location>
        <begin position="23"/>
        <end position="568"/>
    </location>
</feature>
<dbReference type="PROSITE" id="PS00122">
    <property type="entry name" value="CARBOXYLESTERASE_B_1"/>
    <property type="match status" value="1"/>
</dbReference>
<dbReference type="GO" id="GO:0016787">
    <property type="term" value="F:hydrolase activity"/>
    <property type="evidence" value="ECO:0007669"/>
    <property type="project" value="UniProtKB-KW"/>
</dbReference>
<dbReference type="AlphaFoldDB" id="A0AA39PI31"/>
<evidence type="ECO:0000256" key="1">
    <source>
        <dbReference type="ARBA" id="ARBA00005964"/>
    </source>
</evidence>
<gene>
    <name evidence="5" type="ORF">IW261DRAFT_1393707</name>
</gene>
<name>A0AA39PI31_9AGAR</name>
<feature type="domain" description="Carboxylesterase type B" evidence="4">
    <location>
        <begin position="43"/>
        <end position="558"/>
    </location>
</feature>
<evidence type="ECO:0000313" key="5">
    <source>
        <dbReference type="EMBL" id="KAK0484464.1"/>
    </source>
</evidence>
<keyword evidence="3" id="KW-0732">Signal</keyword>
<evidence type="ECO:0000256" key="3">
    <source>
        <dbReference type="RuleBase" id="RU361235"/>
    </source>
</evidence>
<dbReference type="PROSITE" id="PS00941">
    <property type="entry name" value="CARBOXYLESTERASE_B_2"/>
    <property type="match status" value="1"/>
</dbReference>
<dbReference type="EMBL" id="JAUEPR010000005">
    <property type="protein sequence ID" value="KAK0484464.1"/>
    <property type="molecule type" value="Genomic_DNA"/>
</dbReference>
<keyword evidence="6" id="KW-1185">Reference proteome</keyword>
<evidence type="ECO:0000313" key="6">
    <source>
        <dbReference type="Proteomes" id="UP001175227"/>
    </source>
</evidence>
<comment type="similarity">
    <text evidence="1 3">Belongs to the type-B carboxylesterase/lipase family.</text>
</comment>
<dbReference type="InterPro" id="IPR029058">
    <property type="entry name" value="AB_hydrolase_fold"/>
</dbReference>
<dbReference type="InterPro" id="IPR002018">
    <property type="entry name" value="CarbesteraseB"/>
</dbReference>
<dbReference type="Pfam" id="PF00135">
    <property type="entry name" value="COesterase"/>
    <property type="match status" value="1"/>
</dbReference>
<dbReference type="PANTHER" id="PTHR11559">
    <property type="entry name" value="CARBOXYLESTERASE"/>
    <property type="match status" value="1"/>
</dbReference>
<dbReference type="EC" id="3.1.1.-" evidence="3"/>
<comment type="caution">
    <text evidence="5">The sequence shown here is derived from an EMBL/GenBank/DDBJ whole genome shotgun (WGS) entry which is preliminary data.</text>
</comment>
<evidence type="ECO:0000259" key="4">
    <source>
        <dbReference type="Pfam" id="PF00135"/>
    </source>
</evidence>
<accession>A0AA39PI31</accession>
<organism evidence="5 6">
    <name type="scientific">Armillaria novae-zelandiae</name>
    <dbReference type="NCBI Taxonomy" id="153914"/>
    <lineage>
        <taxon>Eukaryota</taxon>
        <taxon>Fungi</taxon>
        <taxon>Dikarya</taxon>
        <taxon>Basidiomycota</taxon>
        <taxon>Agaricomycotina</taxon>
        <taxon>Agaricomycetes</taxon>
        <taxon>Agaricomycetidae</taxon>
        <taxon>Agaricales</taxon>
        <taxon>Marasmiineae</taxon>
        <taxon>Physalacriaceae</taxon>
        <taxon>Armillaria</taxon>
    </lineage>
</organism>
<evidence type="ECO:0000256" key="2">
    <source>
        <dbReference type="ARBA" id="ARBA00022801"/>
    </source>
</evidence>
<reference evidence="5" key="1">
    <citation type="submission" date="2023-06" db="EMBL/GenBank/DDBJ databases">
        <authorList>
            <consortium name="Lawrence Berkeley National Laboratory"/>
            <person name="Ahrendt S."/>
            <person name="Sahu N."/>
            <person name="Indic B."/>
            <person name="Wong-Bajracharya J."/>
            <person name="Merenyi Z."/>
            <person name="Ke H.-M."/>
            <person name="Monk M."/>
            <person name="Kocsube S."/>
            <person name="Drula E."/>
            <person name="Lipzen A."/>
            <person name="Balint B."/>
            <person name="Henrissat B."/>
            <person name="Andreopoulos B."/>
            <person name="Martin F.M."/>
            <person name="Harder C.B."/>
            <person name="Rigling D."/>
            <person name="Ford K.L."/>
            <person name="Foster G.D."/>
            <person name="Pangilinan J."/>
            <person name="Papanicolaou A."/>
            <person name="Barry K."/>
            <person name="LaButti K."/>
            <person name="Viragh M."/>
            <person name="Koriabine M."/>
            <person name="Yan M."/>
            <person name="Riley R."/>
            <person name="Champramary S."/>
            <person name="Plett K.L."/>
            <person name="Tsai I.J."/>
            <person name="Slot J."/>
            <person name="Sipos G."/>
            <person name="Plett J."/>
            <person name="Nagy L.G."/>
            <person name="Grigoriev I.V."/>
        </authorList>
    </citation>
    <scope>NUCLEOTIDE SEQUENCE</scope>
    <source>
        <strain evidence="5">ICMP 16352</strain>
    </source>
</reference>
<feature type="signal peptide" evidence="3">
    <location>
        <begin position="1"/>
        <end position="22"/>
    </location>
</feature>